<dbReference type="Proteomes" id="UP000265140">
    <property type="component" value="Chromosome 3"/>
</dbReference>
<dbReference type="PRINTS" id="PR01472">
    <property type="entry name" value="ICAMVCAM1"/>
</dbReference>
<evidence type="ECO:0000256" key="10">
    <source>
        <dbReference type="ARBA" id="ARBA00023319"/>
    </source>
</evidence>
<feature type="domain" description="Ig-like" evidence="11">
    <location>
        <begin position="114"/>
        <end position="210"/>
    </location>
</feature>
<evidence type="ECO:0000256" key="5">
    <source>
        <dbReference type="ARBA" id="ARBA00022889"/>
    </source>
</evidence>
<dbReference type="SMART" id="SM00408">
    <property type="entry name" value="IGc2"/>
    <property type="match status" value="1"/>
</dbReference>
<dbReference type="InterPro" id="IPR003598">
    <property type="entry name" value="Ig_sub2"/>
</dbReference>
<keyword evidence="6" id="KW-1133">Transmembrane helix</keyword>
<dbReference type="PANTHER" id="PTHR13771:SF14">
    <property type="entry name" value="VASCULAR CELL ADHESION PROTEIN 1"/>
    <property type="match status" value="1"/>
</dbReference>
<dbReference type="AlphaFoldDB" id="A0A6Q2WX81"/>
<feature type="domain" description="Ig-like" evidence="11">
    <location>
        <begin position="261"/>
        <end position="343"/>
    </location>
</feature>
<organism evidence="12 13">
    <name type="scientific">Esox lucius</name>
    <name type="common">Northern pike</name>
    <dbReference type="NCBI Taxonomy" id="8010"/>
    <lineage>
        <taxon>Eukaryota</taxon>
        <taxon>Metazoa</taxon>
        <taxon>Chordata</taxon>
        <taxon>Craniata</taxon>
        <taxon>Vertebrata</taxon>
        <taxon>Euteleostomi</taxon>
        <taxon>Actinopterygii</taxon>
        <taxon>Neopterygii</taxon>
        <taxon>Teleostei</taxon>
        <taxon>Protacanthopterygii</taxon>
        <taxon>Esociformes</taxon>
        <taxon>Esocidae</taxon>
        <taxon>Esox</taxon>
    </lineage>
</organism>
<keyword evidence="7" id="KW-0472">Membrane</keyword>
<name>A0A6Q2WX81_ESOLU</name>
<reference evidence="12" key="2">
    <citation type="submission" date="2020-02" db="EMBL/GenBank/DDBJ databases">
        <title>Esox lucius (northern pike) genome, fEsoLuc1, primary haplotype.</title>
        <authorList>
            <person name="Myers G."/>
            <person name="Karagic N."/>
            <person name="Meyer A."/>
            <person name="Pippel M."/>
            <person name="Reichard M."/>
            <person name="Winkler S."/>
            <person name="Tracey A."/>
            <person name="Sims Y."/>
            <person name="Howe K."/>
            <person name="Rhie A."/>
            <person name="Formenti G."/>
            <person name="Durbin R."/>
            <person name="Fedrigo O."/>
            <person name="Jarvis E.D."/>
        </authorList>
    </citation>
    <scope>NUCLEOTIDE SEQUENCE [LARGE SCALE GENOMIC DNA]</scope>
</reference>
<dbReference type="InterPro" id="IPR003599">
    <property type="entry name" value="Ig_sub"/>
</dbReference>
<dbReference type="GO" id="GO:0098609">
    <property type="term" value="P:cell-cell adhesion"/>
    <property type="evidence" value="ECO:0007669"/>
    <property type="project" value="InterPro"/>
</dbReference>
<dbReference type="InterPro" id="IPR013162">
    <property type="entry name" value="CD80_C2-set"/>
</dbReference>
<comment type="subcellular location">
    <subcellularLocation>
        <location evidence="1">Membrane</location>
        <topology evidence="1">Single-pass type I membrane protein</topology>
    </subcellularLocation>
</comment>
<reference evidence="12" key="3">
    <citation type="submission" date="2025-08" db="UniProtKB">
        <authorList>
            <consortium name="Ensembl"/>
        </authorList>
    </citation>
    <scope>IDENTIFICATION</scope>
</reference>
<evidence type="ECO:0000313" key="13">
    <source>
        <dbReference type="Proteomes" id="UP000265140"/>
    </source>
</evidence>
<keyword evidence="10" id="KW-0393">Immunoglobulin domain</keyword>
<dbReference type="PROSITE" id="PS50835">
    <property type="entry name" value="IG_LIKE"/>
    <property type="match status" value="4"/>
</dbReference>
<sequence length="600" mass="66364">VLVWFLPSASRCVSLDENFQQESFLTPKNPMARVGERLVLTCSASECAGDVTFTWQSLKDRPLYGRMEKNNTASQQIFDPVGMQHEGKVSCVATCADPKDKAQRSASVEVYAFPKDPIISGSELLTEGQDSDLTCTVPDVYPADRLKVQWLLGDKVLKDNKAVNPVVKGEAQTVTSVLKYKPTAQDHGQNVTCRATLDIKTEPETRETVASITVQCKYIMHLGPEPFTKMGFLNTQNYYYLATISVCPRLFQGSNKPNYSPRDVHISENIQVNIGESFTLTCQAKGHPEPTVLWRKLEKGGLSVMVGDGETLRVKETSWSHDGDYECMSHNTVGNLTAQVTVYCELSFITGDPIISGSELLTEGQDSDLTCTVPDVYPADHLKVQWLLGDKVLNDDKAVNPVVKGEAQTVTSVLKYKPTAQDHGQNVTCRATLDIKTEPETRETVASMNIRSKCSKNILCSGCILVVNERFANVLQHVEPHSPNGTLNLIDMGPVETGQYLLKLNNLGPEQTGQYFLNLTNVGPDQMGQYLLNLNNVGPDQMGQYLLNLNNLGPEQTGQYLLNLTNEVGHQSHHFSLSIQSKTAEKHSHKHSMYMCILCV</sequence>
<protein>
    <recommendedName>
        <fullName evidence="11">Ig-like domain-containing protein</fullName>
    </recommendedName>
</protein>
<evidence type="ECO:0000256" key="9">
    <source>
        <dbReference type="ARBA" id="ARBA00023180"/>
    </source>
</evidence>
<gene>
    <name evidence="12" type="primary">TXNRD3</name>
</gene>
<dbReference type="GeneTree" id="ENSGT00980000203197"/>
<evidence type="ECO:0000256" key="2">
    <source>
        <dbReference type="ARBA" id="ARBA00022692"/>
    </source>
</evidence>
<feature type="domain" description="Ig-like" evidence="11">
    <location>
        <begin position="353"/>
        <end position="446"/>
    </location>
</feature>
<dbReference type="InterPro" id="IPR036179">
    <property type="entry name" value="Ig-like_dom_sf"/>
</dbReference>
<dbReference type="Ensembl" id="ENSELUT00000074167.2">
    <property type="protein sequence ID" value="ENSELUP00000045780.2"/>
    <property type="gene ID" value="ENSELUG00000043086.1"/>
</dbReference>
<evidence type="ECO:0000256" key="7">
    <source>
        <dbReference type="ARBA" id="ARBA00023136"/>
    </source>
</evidence>
<keyword evidence="2" id="KW-0812">Transmembrane</keyword>
<evidence type="ECO:0000256" key="6">
    <source>
        <dbReference type="ARBA" id="ARBA00022989"/>
    </source>
</evidence>
<keyword evidence="9" id="KW-0325">Glycoprotein</keyword>
<accession>A0A6Q2WX81</accession>
<evidence type="ECO:0000256" key="3">
    <source>
        <dbReference type="ARBA" id="ARBA00022729"/>
    </source>
</evidence>
<proteinExistence type="predicted"/>
<dbReference type="InterPro" id="IPR047012">
    <property type="entry name" value="ICAM_VCAM"/>
</dbReference>
<dbReference type="InterPro" id="IPR003987">
    <property type="entry name" value="ICAM_VCAM_N"/>
</dbReference>
<dbReference type="Gene3D" id="2.60.40.10">
    <property type="entry name" value="Immunoglobulins"/>
    <property type="match status" value="4"/>
</dbReference>
<reference evidence="12" key="4">
    <citation type="submission" date="2025-09" db="UniProtKB">
        <authorList>
            <consortium name="Ensembl"/>
        </authorList>
    </citation>
    <scope>IDENTIFICATION</scope>
</reference>
<keyword evidence="3" id="KW-0732">Signal</keyword>
<evidence type="ECO:0000256" key="1">
    <source>
        <dbReference type="ARBA" id="ARBA00004479"/>
    </source>
</evidence>
<dbReference type="Bgee" id="ENSELUG00000015529">
    <property type="expression patterns" value="Expressed in heart and 7 other cell types or tissues"/>
</dbReference>
<evidence type="ECO:0000313" key="12">
    <source>
        <dbReference type="Ensembl" id="ENSELUP00000045780.2"/>
    </source>
</evidence>
<dbReference type="InterPro" id="IPR013783">
    <property type="entry name" value="Ig-like_fold"/>
</dbReference>
<dbReference type="GO" id="GO:0005886">
    <property type="term" value="C:plasma membrane"/>
    <property type="evidence" value="ECO:0007669"/>
    <property type="project" value="TreeGrafter"/>
</dbReference>
<reference evidence="13" key="1">
    <citation type="journal article" date="2014" name="PLoS ONE">
        <title>The genome and linkage map of the northern pike (Esox lucius): conserved synteny revealed between the salmonid sister group and the Neoteleostei.</title>
        <authorList>
            <person name="Rondeau E.B."/>
            <person name="Minkley D.R."/>
            <person name="Leong J.S."/>
            <person name="Messmer A.M."/>
            <person name="Jantzen J.R."/>
            <person name="von Schalburg K.R."/>
            <person name="Lemon C."/>
            <person name="Bird N.H."/>
            <person name="Koop B.F."/>
        </authorList>
    </citation>
    <scope>NUCLEOTIDE SEQUENCE</scope>
</reference>
<keyword evidence="5" id="KW-0130">Cell adhesion</keyword>
<dbReference type="InterPro" id="IPR013151">
    <property type="entry name" value="Immunoglobulin_dom"/>
</dbReference>
<keyword evidence="13" id="KW-1185">Reference proteome</keyword>
<dbReference type="SUPFAM" id="SSF48726">
    <property type="entry name" value="Immunoglobulin"/>
    <property type="match status" value="4"/>
</dbReference>
<evidence type="ECO:0000259" key="11">
    <source>
        <dbReference type="PROSITE" id="PS50835"/>
    </source>
</evidence>
<evidence type="ECO:0000256" key="4">
    <source>
        <dbReference type="ARBA" id="ARBA00022737"/>
    </source>
</evidence>
<keyword evidence="8" id="KW-1015">Disulfide bond</keyword>
<dbReference type="SMART" id="SM00409">
    <property type="entry name" value="IG"/>
    <property type="match status" value="4"/>
</dbReference>
<feature type="domain" description="Ig-like" evidence="11">
    <location>
        <begin position="7"/>
        <end position="107"/>
    </location>
</feature>
<keyword evidence="4" id="KW-0677">Repeat</keyword>
<dbReference type="InterPro" id="IPR007110">
    <property type="entry name" value="Ig-like_dom"/>
</dbReference>
<dbReference type="Pfam" id="PF08205">
    <property type="entry name" value="C2-set_2"/>
    <property type="match status" value="2"/>
</dbReference>
<dbReference type="Pfam" id="PF00047">
    <property type="entry name" value="ig"/>
    <property type="match status" value="1"/>
</dbReference>
<evidence type="ECO:0000256" key="8">
    <source>
        <dbReference type="ARBA" id="ARBA00023157"/>
    </source>
</evidence>
<dbReference type="GO" id="GO:0005178">
    <property type="term" value="F:integrin binding"/>
    <property type="evidence" value="ECO:0007669"/>
    <property type="project" value="InterPro"/>
</dbReference>
<dbReference type="Pfam" id="PF13927">
    <property type="entry name" value="Ig_3"/>
    <property type="match status" value="1"/>
</dbReference>
<dbReference type="PANTHER" id="PTHR13771">
    <property type="entry name" value="INTERCELLULAR ADHESION MOLECULE"/>
    <property type="match status" value="1"/>
</dbReference>